<evidence type="ECO:0000313" key="2">
    <source>
        <dbReference type="Proteomes" id="UP001454036"/>
    </source>
</evidence>
<dbReference type="EMBL" id="BAABME010019280">
    <property type="protein sequence ID" value="GAA0156668.1"/>
    <property type="molecule type" value="Genomic_DNA"/>
</dbReference>
<evidence type="ECO:0000313" key="1">
    <source>
        <dbReference type="EMBL" id="GAA0156668.1"/>
    </source>
</evidence>
<keyword evidence="2" id="KW-1185">Reference proteome</keyword>
<protein>
    <submittedName>
        <fullName evidence="1">Uncharacterized protein</fullName>
    </submittedName>
</protein>
<dbReference type="Proteomes" id="UP001454036">
    <property type="component" value="Unassembled WGS sequence"/>
</dbReference>
<reference evidence="1 2" key="1">
    <citation type="submission" date="2024-01" db="EMBL/GenBank/DDBJ databases">
        <title>The complete chloroplast genome sequence of Lithospermum erythrorhizon: insights into the phylogenetic relationship among Boraginaceae species and the maternal lineages of purple gromwells.</title>
        <authorList>
            <person name="Okada T."/>
            <person name="Watanabe K."/>
        </authorList>
    </citation>
    <scope>NUCLEOTIDE SEQUENCE [LARGE SCALE GENOMIC DNA]</scope>
</reference>
<sequence length="93" mass="11356">MLTEFFHMNSSDSEAQRLNCYYKEFPRHFDWDMVKRVWQRRKCGSVIGRWQRRKCGSVIGRLATINPSEDELYYLRVLLVNVRCPLRMNTYCW</sequence>
<accession>A0AAV3PZG3</accession>
<gene>
    <name evidence="1" type="ORF">LIER_38315</name>
</gene>
<organism evidence="1 2">
    <name type="scientific">Lithospermum erythrorhizon</name>
    <name type="common">Purple gromwell</name>
    <name type="synonym">Lithospermum officinale var. erythrorhizon</name>
    <dbReference type="NCBI Taxonomy" id="34254"/>
    <lineage>
        <taxon>Eukaryota</taxon>
        <taxon>Viridiplantae</taxon>
        <taxon>Streptophyta</taxon>
        <taxon>Embryophyta</taxon>
        <taxon>Tracheophyta</taxon>
        <taxon>Spermatophyta</taxon>
        <taxon>Magnoliopsida</taxon>
        <taxon>eudicotyledons</taxon>
        <taxon>Gunneridae</taxon>
        <taxon>Pentapetalae</taxon>
        <taxon>asterids</taxon>
        <taxon>lamiids</taxon>
        <taxon>Boraginales</taxon>
        <taxon>Boraginaceae</taxon>
        <taxon>Boraginoideae</taxon>
        <taxon>Lithospermeae</taxon>
        <taxon>Lithospermum</taxon>
    </lineage>
</organism>
<dbReference type="AlphaFoldDB" id="A0AAV3PZG3"/>
<proteinExistence type="predicted"/>
<comment type="caution">
    <text evidence="1">The sequence shown here is derived from an EMBL/GenBank/DDBJ whole genome shotgun (WGS) entry which is preliminary data.</text>
</comment>
<name>A0AAV3PZG3_LITER</name>